<dbReference type="Pfam" id="PF01344">
    <property type="entry name" value="Kelch_1"/>
    <property type="match status" value="1"/>
</dbReference>
<evidence type="ECO:0000313" key="6">
    <source>
        <dbReference type="Proteomes" id="UP000076078"/>
    </source>
</evidence>
<dbReference type="OrthoDB" id="10250130at2759"/>
<reference evidence="5 6" key="1">
    <citation type="submission" date="2015-12" db="EMBL/GenBank/DDBJ databases">
        <title>Dictyostelia acquired genes for synthesis and detection of signals that induce cell-type specialization by lateral gene transfer from prokaryotes.</title>
        <authorList>
            <person name="Gloeckner G."/>
            <person name="Schaap P."/>
        </authorList>
    </citation>
    <scope>NUCLEOTIDE SEQUENCE [LARGE SCALE GENOMIC DNA]</scope>
    <source>
        <strain evidence="5 6">TK</strain>
    </source>
</reference>
<dbReference type="AlphaFoldDB" id="A0A152A5V2"/>
<evidence type="ECO:0000256" key="1">
    <source>
        <dbReference type="ARBA" id="ARBA00022441"/>
    </source>
</evidence>
<proteinExistence type="predicted"/>
<feature type="chain" id="PRO_5007593649" evidence="3">
    <location>
        <begin position="22"/>
        <end position="492"/>
    </location>
</feature>
<dbReference type="InterPro" id="IPR006652">
    <property type="entry name" value="Kelch_1"/>
</dbReference>
<dbReference type="SMART" id="SM00612">
    <property type="entry name" value="Kelch"/>
    <property type="match status" value="2"/>
</dbReference>
<keyword evidence="1" id="KW-0880">Kelch repeat</keyword>
<dbReference type="SUPFAM" id="SSF81383">
    <property type="entry name" value="F-box domain"/>
    <property type="match status" value="1"/>
</dbReference>
<dbReference type="SUPFAM" id="SSF117281">
    <property type="entry name" value="Kelch motif"/>
    <property type="match status" value="1"/>
</dbReference>
<feature type="domain" description="F-box" evidence="4">
    <location>
        <begin position="60"/>
        <end position="106"/>
    </location>
</feature>
<dbReference type="Proteomes" id="UP000076078">
    <property type="component" value="Unassembled WGS sequence"/>
</dbReference>
<evidence type="ECO:0000259" key="4">
    <source>
        <dbReference type="PROSITE" id="PS50181"/>
    </source>
</evidence>
<dbReference type="Pfam" id="PF24681">
    <property type="entry name" value="Kelch_KLHDC2_KLHL20_DRC7"/>
    <property type="match status" value="1"/>
</dbReference>
<gene>
    <name evidence="5" type="ORF">DLAC_01614</name>
</gene>
<protein>
    <submittedName>
        <fullName evidence="5">Kelch repeat-containing protein</fullName>
    </submittedName>
</protein>
<feature type="signal peptide" evidence="3">
    <location>
        <begin position="1"/>
        <end position="21"/>
    </location>
</feature>
<dbReference type="PANTHER" id="PTHR46376">
    <property type="entry name" value="LEUCINE-ZIPPER-LIKE TRANSCRIPTIONAL REGULATOR 1"/>
    <property type="match status" value="1"/>
</dbReference>
<dbReference type="EMBL" id="LODT01000006">
    <property type="protein sequence ID" value="KYR01614.1"/>
    <property type="molecule type" value="Genomic_DNA"/>
</dbReference>
<evidence type="ECO:0000313" key="5">
    <source>
        <dbReference type="EMBL" id="KYR01614.1"/>
    </source>
</evidence>
<accession>A0A152A5V2</accession>
<dbReference type="InterPro" id="IPR015915">
    <property type="entry name" value="Kelch-typ_b-propeller"/>
</dbReference>
<keyword evidence="6" id="KW-1185">Reference proteome</keyword>
<dbReference type="Gene3D" id="2.120.10.80">
    <property type="entry name" value="Kelch-type beta propeller"/>
    <property type="match status" value="2"/>
</dbReference>
<organism evidence="5 6">
    <name type="scientific">Tieghemostelium lacteum</name>
    <name type="common">Slime mold</name>
    <name type="synonym">Dictyostelium lacteum</name>
    <dbReference type="NCBI Taxonomy" id="361077"/>
    <lineage>
        <taxon>Eukaryota</taxon>
        <taxon>Amoebozoa</taxon>
        <taxon>Evosea</taxon>
        <taxon>Eumycetozoa</taxon>
        <taxon>Dictyostelia</taxon>
        <taxon>Dictyosteliales</taxon>
        <taxon>Raperosteliaceae</taxon>
        <taxon>Tieghemostelium</taxon>
    </lineage>
</organism>
<dbReference type="Pfam" id="PF12937">
    <property type="entry name" value="F-box-like"/>
    <property type="match status" value="1"/>
</dbReference>
<dbReference type="InterPro" id="IPR036047">
    <property type="entry name" value="F-box-like_dom_sf"/>
</dbReference>
<sequence length="492" mass="57119">MYNFIIFLLSWIFLNIKKYQQTTTTTTIFYSFQLMKSHRIFKNLKSLLKRNNLRMMEIDVNGLNNLPYEILLQIFSYLKLTDLKHLKLVSKRISVVSSEPSLWRNFLIRLSTQGRIAPRVCHSAVVYKNLMYVYGGHLPDKHTFIKDVKNDLSIYNFEKRKWSSKANKKLIKGQLPEKTEHTAVLYKQSMYIFGGYSVGPSYSDINVYKVDLETYELEIIEAKEGQVRPFGRSAHSAVVWKDYMYVFGGWDGTESNNSLFKFNFLTHEWTKVTLKLGGGAVAPPCIRSHSSVVHENLLYIIGGYGPEGHPAYPYCFDLVNEQWHSLEQNKGGPCARSRLKTVVYGNNIYCLGGWNRENYYNDFWRFNLLTKEWEKIIPDFELQGIGQYSLVQYQNQIYIYGGYNPSTCSPQPNIYTYIAALYQEENETSKAVNLEDDKELTDQELLEKEKHLELELIQQQNRDKLVISYSTPIVHTASRVDQSLSTIGIPTN</sequence>
<dbReference type="OMA" id="KLWIYDF"/>
<dbReference type="InterPro" id="IPR001810">
    <property type="entry name" value="F-box_dom"/>
</dbReference>
<dbReference type="InParanoid" id="A0A152A5V2"/>
<keyword evidence="3" id="KW-0732">Signal</keyword>
<keyword evidence="2" id="KW-0677">Repeat</keyword>
<dbReference type="Gene3D" id="1.20.1280.50">
    <property type="match status" value="1"/>
</dbReference>
<name>A0A152A5V2_TIELA</name>
<dbReference type="PROSITE" id="PS50181">
    <property type="entry name" value="FBOX"/>
    <property type="match status" value="1"/>
</dbReference>
<evidence type="ECO:0000256" key="2">
    <source>
        <dbReference type="ARBA" id="ARBA00022737"/>
    </source>
</evidence>
<dbReference type="InterPro" id="IPR051568">
    <property type="entry name" value="LZTR1/Attractin"/>
</dbReference>
<dbReference type="GO" id="GO:0005794">
    <property type="term" value="C:Golgi apparatus"/>
    <property type="evidence" value="ECO:0007669"/>
    <property type="project" value="TreeGrafter"/>
</dbReference>
<dbReference type="SMART" id="SM00256">
    <property type="entry name" value="FBOX"/>
    <property type="match status" value="1"/>
</dbReference>
<dbReference type="STRING" id="361077.A0A152A5V2"/>
<evidence type="ECO:0000256" key="3">
    <source>
        <dbReference type="SAM" id="SignalP"/>
    </source>
</evidence>
<comment type="caution">
    <text evidence="5">The sequence shown here is derived from an EMBL/GenBank/DDBJ whole genome shotgun (WGS) entry which is preliminary data.</text>
</comment>
<dbReference type="PANTHER" id="PTHR46376:SF1">
    <property type="entry name" value="LEUCINE-ZIPPER-LIKE TRANSCRIPTIONAL REGULATOR 1"/>
    <property type="match status" value="1"/>
</dbReference>
<dbReference type="FunCoup" id="A0A152A5V2">
    <property type="interactions" value="14"/>
</dbReference>